<keyword evidence="2" id="KW-0964">Secreted</keyword>
<reference evidence="6 7" key="1">
    <citation type="submission" date="2018-11" db="EMBL/GenBank/DDBJ databases">
        <title>Genomic Encyclopedia of Type Strains, Phase IV (KMG-IV): sequencing the most valuable type-strain genomes for metagenomic binning, comparative biology and taxonomic classification.</title>
        <authorList>
            <person name="Goeker M."/>
        </authorList>
    </citation>
    <scope>NUCLEOTIDE SEQUENCE [LARGE SCALE GENOMIC DNA]</scope>
    <source>
        <strain evidence="6 7">DSM 100316</strain>
    </source>
</reference>
<evidence type="ECO:0000313" key="7">
    <source>
        <dbReference type="Proteomes" id="UP000275394"/>
    </source>
</evidence>
<comment type="subcellular location">
    <subcellularLocation>
        <location evidence="1">Secreted</location>
    </subcellularLocation>
</comment>
<dbReference type="Gene3D" id="2.150.10.10">
    <property type="entry name" value="Serralysin-like metalloprotease, C-terminal"/>
    <property type="match status" value="7"/>
</dbReference>
<dbReference type="InterPro" id="IPR050557">
    <property type="entry name" value="RTX_toxin/Mannuronan_C5-epim"/>
</dbReference>
<dbReference type="InterPro" id="IPR018511">
    <property type="entry name" value="Hemolysin-typ_Ca-bd_CS"/>
</dbReference>
<feature type="domain" description="Haemolysin-type calcium binding-related" evidence="5">
    <location>
        <begin position="155"/>
        <end position="198"/>
    </location>
</feature>
<comment type="caution">
    <text evidence="6">The sequence shown here is derived from an EMBL/GenBank/DDBJ whole genome shotgun (WGS) entry which is preliminary data.</text>
</comment>
<feature type="domain" description="Haemolysin-type calcium binding-related" evidence="5">
    <location>
        <begin position="1266"/>
        <end position="1297"/>
    </location>
</feature>
<dbReference type="GO" id="GO:0005509">
    <property type="term" value="F:calcium ion binding"/>
    <property type="evidence" value="ECO:0007669"/>
    <property type="project" value="InterPro"/>
</dbReference>
<dbReference type="PANTHER" id="PTHR38340:SF1">
    <property type="entry name" value="S-LAYER PROTEIN"/>
    <property type="match status" value="1"/>
</dbReference>
<evidence type="ECO:0000256" key="2">
    <source>
        <dbReference type="ARBA" id="ARBA00022525"/>
    </source>
</evidence>
<dbReference type="SUPFAM" id="SSF51120">
    <property type="entry name" value="beta-Roll"/>
    <property type="match status" value="8"/>
</dbReference>
<evidence type="ECO:0000256" key="3">
    <source>
        <dbReference type="ARBA" id="ARBA00022837"/>
    </source>
</evidence>
<evidence type="ECO:0000259" key="5">
    <source>
        <dbReference type="Pfam" id="PF06594"/>
    </source>
</evidence>
<dbReference type="InterPro" id="IPR011049">
    <property type="entry name" value="Serralysin-like_metalloprot_C"/>
</dbReference>
<evidence type="ECO:0000313" key="6">
    <source>
        <dbReference type="EMBL" id="ROS05071.1"/>
    </source>
</evidence>
<dbReference type="PANTHER" id="PTHR38340">
    <property type="entry name" value="S-LAYER PROTEIN"/>
    <property type="match status" value="1"/>
</dbReference>
<dbReference type="PRINTS" id="PR00313">
    <property type="entry name" value="CABNDNGRPT"/>
</dbReference>
<gene>
    <name evidence="6" type="ORF">EDC56_0593</name>
</gene>
<sequence length="1489" mass="160680">MSAELSNQTIITGTSEGDVLVGDDQNNIIDGLAGDDEIQTGAGDDVVYGGEGRDRITVGAGNNFVDAGAGDDDLLTQNDEQASSNVFVGGEGNDHIYDNDGGHDVYLFNRGDGEDTIDDYDRFAGTPMQGYDRLQFGPGISRDDLTLEYSDYGQDLIIVINENGQPTGDRIVILQARENAANSIEEVSFADGSRLTQAELFSLPQFASDAADDVHNHHEQFANSEVHAGDGNDFIHVEEGNHTVFAGGGDDHILADTYPDSSSESVNTFSGGEGNDRIESYGNSNDRYLFNRGDGQDVIVDQVDYGYYPSDGTGSNGLMSGYDRIVFGPGITVDDLTIRREGDDLIIIIADREADYDYPDERDQITLEGAYLEGGMTIEEVVFTPPAPAENEGYDPFNPDQPQNPVQNISGDALFDLPQQPLAGGVSEWDDFVHGDVGDDVIDAGAGNDTVLDRGGNNRLYGGEGADTIEIDADGQPGEQNILSGGRGDDYMISRGGSSDTYLFQRGDGHDIIEDYASPEGEGLLAVDSVLFTDIRGDELRFWRQGNDLVLTLDHSDQITVAGFYLEQGRQIETLFFADGFTISGTQLHDLAFEEGVVVEAANITEGWAGVQRGSWDSDHLEADPAASANTFVGNGGDDYLSSQSGSSDTYWFQRGDGRDTIDDFDPAQGSDQQGVDRIQFGADISRTDLSLRLQGDDVVIVIRDEFGFVTGDEITIRNANFGREYQIEGLFFADGTSLQGDALFDLPLFGTDDNDSINEHNPFFDNPFGDPGGMTVYGERGDDQISLRGSGNLLNGGEGNDFLSVENSTSTTAFNTFVGGRGNDEMFSSGGSNDIYRFDRGDGQDTIVDINFGGEGGEDKDGYDRIEFGSGIAREDLSIRREGDDLVLMIANQNGEFFDDQITIMHAYDEHGASTIEEVVFADGSRLVGDELFALPQYGSWGDDSIEGSLVDDEIYGGEGNDDIVDRGGNNQLFGGQGDDIIRVEASPDSVQPDPFDPNPVQPTRPSSNTIVGGAGNDTIESYGSNDLYLFSRGDGKDVISDRDGSFDIPGYDRIHFGAGISKDDLRIRRESNAEWGDDDLLVMIYQDGQPTGDEIRIVSAYTHNDLDRVGIEEFSFADGSRLIGGQLFSLPQYGTGGDDVFRAGNSDDAIYAGDGNDEIWVEGGNNHIDAGAGDDQILSLGSSNGELAQNVLIGGKGNDLFFGFGAHDTYRFNRGDGQDTIAESRSDEEFDVIEFGAGIGLDDLSLYRDGDHMIIRLHESGQLTGDQIRIEHAYSNERSPIEQIQFADGSTLSGDQLFSLPQYGTDGGDFEMIGGKWGETLVGQDGMDAIYGEGGDDVLIGGRGSDLLIGDSITSDADGGSDTYRFAAGDGRDWLFNPADNNSPSTIDIAVFEQASYEDLWFSRTGDDLMINRVGTDDSVQVISWFENENFELDQIEVDGAVLLNNQVDLLVNAMAAFDAPDGVGDIVPQEVKDELQVALAETWQVA</sequence>
<name>A0A3N2DYX8_9GAMM</name>
<dbReference type="InterPro" id="IPR010566">
    <property type="entry name" value="Haemolys_ca-bd"/>
</dbReference>
<keyword evidence="3" id="KW-0106">Calcium</keyword>
<dbReference type="Gene3D" id="2.160.20.160">
    <property type="match status" value="1"/>
</dbReference>
<keyword evidence="7" id="KW-1185">Reference proteome</keyword>
<dbReference type="InterPro" id="IPR001343">
    <property type="entry name" value="Hemolysn_Ca-bd"/>
</dbReference>
<dbReference type="OrthoDB" id="1676884at2"/>
<evidence type="ECO:0000256" key="1">
    <source>
        <dbReference type="ARBA" id="ARBA00004613"/>
    </source>
</evidence>
<dbReference type="EMBL" id="RKHR01000003">
    <property type="protein sequence ID" value="ROS05071.1"/>
    <property type="molecule type" value="Genomic_DNA"/>
</dbReference>
<accession>A0A3N2DYX8</accession>
<dbReference type="Pfam" id="PF00353">
    <property type="entry name" value="HemolysinCabind"/>
    <property type="match status" value="14"/>
</dbReference>
<dbReference type="PROSITE" id="PS00330">
    <property type="entry name" value="HEMOLYSIN_CALCIUM"/>
    <property type="match status" value="1"/>
</dbReference>
<dbReference type="Pfam" id="PF06594">
    <property type="entry name" value="HCBP_related"/>
    <property type="match status" value="3"/>
</dbReference>
<proteinExistence type="predicted"/>
<dbReference type="Proteomes" id="UP000275394">
    <property type="component" value="Unassembled WGS sequence"/>
</dbReference>
<organism evidence="6 7">
    <name type="scientific">Sinobacterium caligoides</name>
    <dbReference type="NCBI Taxonomy" id="933926"/>
    <lineage>
        <taxon>Bacteria</taxon>
        <taxon>Pseudomonadati</taxon>
        <taxon>Pseudomonadota</taxon>
        <taxon>Gammaproteobacteria</taxon>
        <taxon>Cellvibrionales</taxon>
        <taxon>Spongiibacteraceae</taxon>
        <taxon>Sinobacterium</taxon>
    </lineage>
</organism>
<dbReference type="RefSeq" id="WP_123711013.1">
    <property type="nucleotide sequence ID" value="NZ_RKHR01000003.1"/>
</dbReference>
<feature type="domain" description="Haemolysin-type calcium binding-related" evidence="5">
    <location>
        <begin position="886"/>
        <end position="928"/>
    </location>
</feature>
<feature type="region of interest" description="Disordered" evidence="4">
    <location>
        <begin position="988"/>
        <end position="1018"/>
    </location>
</feature>
<evidence type="ECO:0000256" key="4">
    <source>
        <dbReference type="SAM" id="MobiDB-lite"/>
    </source>
</evidence>
<dbReference type="GO" id="GO:0005576">
    <property type="term" value="C:extracellular region"/>
    <property type="evidence" value="ECO:0007669"/>
    <property type="project" value="UniProtKB-SubCell"/>
</dbReference>
<protein>
    <submittedName>
        <fullName evidence="6">Hemolysin type calcium binding protein</fullName>
    </submittedName>
</protein>